<sequence length="56" mass="6528">MILSNESQHYIISLLSPIYGKFFIANFFLSMLEELKKSNPRPIILKKNTQKISQIT</sequence>
<keyword evidence="1" id="KW-0812">Transmembrane</keyword>
<organism evidence="2 3">
    <name type="scientific">Glomus cerebriforme</name>
    <dbReference type="NCBI Taxonomy" id="658196"/>
    <lineage>
        <taxon>Eukaryota</taxon>
        <taxon>Fungi</taxon>
        <taxon>Fungi incertae sedis</taxon>
        <taxon>Mucoromycota</taxon>
        <taxon>Glomeromycotina</taxon>
        <taxon>Glomeromycetes</taxon>
        <taxon>Glomerales</taxon>
        <taxon>Glomeraceae</taxon>
        <taxon>Glomus</taxon>
    </lineage>
</organism>
<proteinExistence type="predicted"/>
<evidence type="ECO:0000313" key="2">
    <source>
        <dbReference type="EMBL" id="RIA94145.1"/>
    </source>
</evidence>
<keyword evidence="1" id="KW-1133">Transmembrane helix</keyword>
<dbReference type="Proteomes" id="UP000265703">
    <property type="component" value="Unassembled WGS sequence"/>
</dbReference>
<comment type="caution">
    <text evidence="2">The sequence shown here is derived from an EMBL/GenBank/DDBJ whole genome shotgun (WGS) entry which is preliminary data.</text>
</comment>
<keyword evidence="1" id="KW-0472">Membrane</keyword>
<dbReference type="EMBL" id="QKYT01000088">
    <property type="protein sequence ID" value="RIA94145.1"/>
    <property type="molecule type" value="Genomic_DNA"/>
</dbReference>
<dbReference type="AlphaFoldDB" id="A0A397TCH6"/>
<evidence type="ECO:0000313" key="3">
    <source>
        <dbReference type="Proteomes" id="UP000265703"/>
    </source>
</evidence>
<protein>
    <submittedName>
        <fullName evidence="2">Uncharacterized protein</fullName>
    </submittedName>
</protein>
<evidence type="ECO:0000256" key="1">
    <source>
        <dbReference type="SAM" id="Phobius"/>
    </source>
</evidence>
<gene>
    <name evidence="2" type="ORF">C1645_760704</name>
</gene>
<feature type="transmembrane region" description="Helical" evidence="1">
    <location>
        <begin position="12"/>
        <end position="32"/>
    </location>
</feature>
<name>A0A397TCH6_9GLOM</name>
<keyword evidence="3" id="KW-1185">Reference proteome</keyword>
<accession>A0A397TCH6</accession>
<reference evidence="2 3" key="1">
    <citation type="submission" date="2018-06" db="EMBL/GenBank/DDBJ databases">
        <title>Comparative genomics reveals the genomic features of Rhizophagus irregularis, R. cerebriforme, R. diaphanum and Gigaspora rosea, and their symbiotic lifestyle signature.</title>
        <authorList>
            <person name="Morin E."/>
            <person name="San Clemente H."/>
            <person name="Chen E.C.H."/>
            <person name="De La Providencia I."/>
            <person name="Hainaut M."/>
            <person name="Kuo A."/>
            <person name="Kohler A."/>
            <person name="Murat C."/>
            <person name="Tang N."/>
            <person name="Roy S."/>
            <person name="Loubradou J."/>
            <person name="Henrissat B."/>
            <person name="Grigoriev I.V."/>
            <person name="Corradi N."/>
            <person name="Roux C."/>
            <person name="Martin F.M."/>
        </authorList>
    </citation>
    <scope>NUCLEOTIDE SEQUENCE [LARGE SCALE GENOMIC DNA]</scope>
    <source>
        <strain evidence="2 3">DAOM 227022</strain>
    </source>
</reference>